<evidence type="ECO:0000313" key="14">
    <source>
        <dbReference type="EMBL" id="ABY34360.1"/>
    </source>
</evidence>
<keyword evidence="4" id="KW-0808">Transferase</keyword>
<feature type="transmembrane region" description="Helical" evidence="12">
    <location>
        <begin position="229"/>
        <end position="248"/>
    </location>
</feature>
<evidence type="ECO:0000256" key="1">
    <source>
        <dbReference type="ARBA" id="ARBA00000900"/>
    </source>
</evidence>
<dbReference type="eggNOG" id="COG1704">
    <property type="taxonomic scope" value="Bacteria"/>
</dbReference>
<evidence type="ECO:0000256" key="8">
    <source>
        <dbReference type="ARBA" id="ARBA00022786"/>
    </source>
</evidence>
<dbReference type="InterPro" id="IPR044231">
    <property type="entry name" value="SP1/SPL1"/>
</dbReference>
<keyword evidence="10 12" id="KW-1133">Transmembrane helix</keyword>
<evidence type="ECO:0000256" key="9">
    <source>
        <dbReference type="ARBA" id="ARBA00022833"/>
    </source>
</evidence>
<dbReference type="GO" id="GO:0008270">
    <property type="term" value="F:zinc ion binding"/>
    <property type="evidence" value="ECO:0007669"/>
    <property type="project" value="UniProtKB-KW"/>
</dbReference>
<dbReference type="KEGG" id="cau:Caur_1130"/>
<dbReference type="RefSeq" id="WP_012257016.1">
    <property type="nucleotide sequence ID" value="NC_010175.1"/>
</dbReference>
<dbReference type="HOGENOM" id="CLU_088502_0_0_0"/>
<dbReference type="EMBL" id="CP000909">
    <property type="protein sequence ID" value="ABY34360.1"/>
    <property type="molecule type" value="Genomic_DNA"/>
</dbReference>
<dbReference type="InParanoid" id="A9WJ83"/>
<keyword evidence="11 12" id="KW-0472">Membrane</keyword>
<reference evidence="15" key="1">
    <citation type="journal article" date="2011" name="BMC Genomics">
        <title>Complete genome sequence of the filamentous anoxygenic phototrophic bacterium Chloroflexus aurantiacus.</title>
        <authorList>
            <person name="Tang K.H."/>
            <person name="Barry K."/>
            <person name="Chertkov O."/>
            <person name="Dalin E."/>
            <person name="Han C.S."/>
            <person name="Hauser L.J."/>
            <person name="Honchak B.M."/>
            <person name="Karbach L.E."/>
            <person name="Land M.L."/>
            <person name="Lapidus A."/>
            <person name="Larimer F.W."/>
            <person name="Mikhailova N."/>
            <person name="Pitluck S."/>
            <person name="Pierson B.K."/>
            <person name="Blankenship R.E."/>
        </authorList>
    </citation>
    <scope>NUCLEOTIDE SEQUENCE [LARGE SCALE GENOMIC DNA]</scope>
    <source>
        <strain evidence="15">ATCC 29366 / DSM 635 / J-10-fl</strain>
    </source>
</reference>
<dbReference type="PANTHER" id="PTHR47568:SF2">
    <property type="entry name" value="E3 UBIQUITIN-PROTEIN LIGASE SP1-RELATED"/>
    <property type="match status" value="1"/>
</dbReference>
<dbReference type="InterPro" id="IPR022170">
    <property type="entry name" value="MUL1-like"/>
</dbReference>
<keyword evidence="9" id="KW-0862">Zinc</keyword>
<evidence type="ECO:0000256" key="11">
    <source>
        <dbReference type="ARBA" id="ARBA00023136"/>
    </source>
</evidence>
<name>A9WJ83_CHLAA</name>
<evidence type="ECO:0000259" key="13">
    <source>
        <dbReference type="Pfam" id="PF12483"/>
    </source>
</evidence>
<dbReference type="GO" id="GO:0004842">
    <property type="term" value="F:ubiquitin-protein transferase activity"/>
    <property type="evidence" value="ECO:0000318"/>
    <property type="project" value="GO_Central"/>
</dbReference>
<keyword evidence="15" id="KW-1185">Reference proteome</keyword>
<evidence type="ECO:0000256" key="5">
    <source>
        <dbReference type="ARBA" id="ARBA00022692"/>
    </source>
</evidence>
<dbReference type="Proteomes" id="UP000002008">
    <property type="component" value="Chromosome"/>
</dbReference>
<comment type="subcellular location">
    <subcellularLocation>
        <location evidence="2">Membrane</location>
        <topology evidence="2">Multi-pass membrane protein</topology>
    </subcellularLocation>
</comment>
<dbReference type="PATRIC" id="fig|324602.8.peg.1292"/>
<evidence type="ECO:0000256" key="2">
    <source>
        <dbReference type="ARBA" id="ARBA00004141"/>
    </source>
</evidence>
<sequence length="250" mass="27233">MIVGGVLLLVLAVIFFFVARANAGKLQALNAVDTYDTATLSAIHRRITTALGAHDFAQPCEVMGLIECATPLTGPVSGQALVAYLYTTHREYEERITTQESGRSTTRIERRSEQLEQNERRVPFTIRDDTGQVLVVPDGAKIDLIETANRFLETPQPWTGATRTLGQRQFERGLEVGIRVFVSGTAIDQNGQVVIARHPTNSKQTFIISRKSEHELANSAATWARNMRYAAIASGVIGLALVVGGVLVSG</sequence>
<dbReference type="PANTHER" id="PTHR47568">
    <property type="match status" value="1"/>
</dbReference>
<comment type="catalytic activity">
    <reaction evidence="1">
        <text>S-ubiquitinyl-[E2 ubiquitin-conjugating enzyme]-L-cysteine + [acceptor protein]-L-lysine = [E2 ubiquitin-conjugating enzyme]-L-cysteine + N(6)-ubiquitinyl-[acceptor protein]-L-lysine.</text>
        <dbReference type="EC" id="2.3.2.27"/>
    </reaction>
</comment>
<evidence type="ECO:0000256" key="6">
    <source>
        <dbReference type="ARBA" id="ARBA00022723"/>
    </source>
</evidence>
<dbReference type="STRING" id="324602.Caur_1130"/>
<gene>
    <name evidence="14" type="ordered locus">Caur_1130</name>
</gene>
<protein>
    <recommendedName>
        <fullName evidence="3">RING-type E3 ubiquitin transferase</fullName>
        <ecNumber evidence="3">2.3.2.27</ecNumber>
    </recommendedName>
</protein>
<dbReference type="EnsemblBacteria" id="ABY34360">
    <property type="protein sequence ID" value="ABY34360"/>
    <property type="gene ID" value="Caur_1130"/>
</dbReference>
<proteinExistence type="predicted"/>
<feature type="domain" description="E3 Ubiquitin ligase MUL1-like" evidence="13">
    <location>
        <begin position="93"/>
        <end position="242"/>
    </location>
</feature>
<dbReference type="GO" id="GO:0016020">
    <property type="term" value="C:membrane"/>
    <property type="evidence" value="ECO:0007669"/>
    <property type="project" value="UniProtKB-SubCell"/>
</dbReference>
<evidence type="ECO:0000256" key="4">
    <source>
        <dbReference type="ARBA" id="ARBA00022679"/>
    </source>
</evidence>
<evidence type="ECO:0000256" key="10">
    <source>
        <dbReference type="ARBA" id="ARBA00022989"/>
    </source>
</evidence>
<dbReference type="EC" id="2.3.2.27" evidence="3"/>
<accession>A9WJ83</accession>
<keyword evidence="5 12" id="KW-0812">Transmembrane</keyword>
<dbReference type="AlphaFoldDB" id="A9WJ83"/>
<dbReference type="GO" id="GO:0061630">
    <property type="term" value="F:ubiquitin protein ligase activity"/>
    <property type="evidence" value="ECO:0007669"/>
    <property type="project" value="UniProtKB-EC"/>
</dbReference>
<keyword evidence="7" id="KW-0863">Zinc-finger</keyword>
<keyword evidence="8" id="KW-0833">Ubl conjugation pathway</keyword>
<evidence type="ECO:0000313" key="15">
    <source>
        <dbReference type="Proteomes" id="UP000002008"/>
    </source>
</evidence>
<evidence type="ECO:0000256" key="7">
    <source>
        <dbReference type="ARBA" id="ARBA00022771"/>
    </source>
</evidence>
<dbReference type="GO" id="GO:0016567">
    <property type="term" value="P:protein ubiquitination"/>
    <property type="evidence" value="ECO:0007669"/>
    <property type="project" value="InterPro"/>
</dbReference>
<keyword evidence="6" id="KW-0479">Metal-binding</keyword>
<organism evidence="14 15">
    <name type="scientific">Chloroflexus aurantiacus (strain ATCC 29366 / DSM 635 / J-10-fl)</name>
    <dbReference type="NCBI Taxonomy" id="324602"/>
    <lineage>
        <taxon>Bacteria</taxon>
        <taxon>Bacillati</taxon>
        <taxon>Chloroflexota</taxon>
        <taxon>Chloroflexia</taxon>
        <taxon>Chloroflexales</taxon>
        <taxon>Chloroflexineae</taxon>
        <taxon>Chloroflexaceae</taxon>
        <taxon>Chloroflexus</taxon>
    </lineage>
</organism>
<dbReference type="Pfam" id="PF12483">
    <property type="entry name" value="GIDE"/>
    <property type="match status" value="1"/>
</dbReference>
<evidence type="ECO:0000256" key="12">
    <source>
        <dbReference type="SAM" id="Phobius"/>
    </source>
</evidence>
<evidence type="ECO:0000256" key="3">
    <source>
        <dbReference type="ARBA" id="ARBA00012483"/>
    </source>
</evidence>